<dbReference type="Pfam" id="PF13561">
    <property type="entry name" value="adh_short_C2"/>
    <property type="match status" value="1"/>
</dbReference>
<dbReference type="PANTHER" id="PTHR42760">
    <property type="entry name" value="SHORT-CHAIN DEHYDROGENASES/REDUCTASES FAMILY MEMBER"/>
    <property type="match status" value="1"/>
</dbReference>
<dbReference type="EMBL" id="MU001634">
    <property type="protein sequence ID" value="KAF2484016.1"/>
    <property type="molecule type" value="Genomic_DNA"/>
</dbReference>
<dbReference type="PROSITE" id="PS00061">
    <property type="entry name" value="ADH_SHORT"/>
    <property type="match status" value="1"/>
</dbReference>
<keyword evidence="4" id="KW-1185">Reference proteome</keyword>
<dbReference type="InterPro" id="IPR036291">
    <property type="entry name" value="NAD(P)-bd_dom_sf"/>
</dbReference>
<dbReference type="FunFam" id="3.40.50.720:FF:000084">
    <property type="entry name" value="Short-chain dehydrogenase reductase"/>
    <property type="match status" value="1"/>
</dbReference>
<dbReference type="InterPro" id="IPR002347">
    <property type="entry name" value="SDR_fam"/>
</dbReference>
<evidence type="ECO:0000256" key="2">
    <source>
        <dbReference type="ARBA" id="ARBA00022857"/>
    </source>
</evidence>
<reference evidence="3" key="1">
    <citation type="journal article" date="2020" name="Stud. Mycol.">
        <title>101 Dothideomycetes genomes: a test case for predicting lifestyles and emergence of pathogens.</title>
        <authorList>
            <person name="Haridas S."/>
            <person name="Albert R."/>
            <person name="Binder M."/>
            <person name="Bloem J."/>
            <person name="Labutti K."/>
            <person name="Salamov A."/>
            <person name="Andreopoulos B."/>
            <person name="Baker S."/>
            <person name="Barry K."/>
            <person name="Bills G."/>
            <person name="Bluhm B."/>
            <person name="Cannon C."/>
            <person name="Castanera R."/>
            <person name="Culley D."/>
            <person name="Daum C."/>
            <person name="Ezra D."/>
            <person name="Gonzalez J."/>
            <person name="Henrissat B."/>
            <person name="Kuo A."/>
            <person name="Liang C."/>
            <person name="Lipzen A."/>
            <person name="Lutzoni F."/>
            <person name="Magnuson J."/>
            <person name="Mondo S."/>
            <person name="Nolan M."/>
            <person name="Ohm R."/>
            <person name="Pangilinan J."/>
            <person name="Park H.-J."/>
            <person name="Ramirez L."/>
            <person name="Alfaro M."/>
            <person name="Sun H."/>
            <person name="Tritt A."/>
            <person name="Yoshinaga Y."/>
            <person name="Zwiers L.-H."/>
            <person name="Turgeon B."/>
            <person name="Goodwin S."/>
            <person name="Spatafora J."/>
            <person name="Crous P."/>
            <person name="Grigoriev I."/>
        </authorList>
    </citation>
    <scope>NUCLEOTIDE SEQUENCE</scope>
    <source>
        <strain evidence="3">CBS 113389</strain>
    </source>
</reference>
<dbReference type="PRINTS" id="PR00081">
    <property type="entry name" value="GDHRDH"/>
</dbReference>
<name>A0A6A6PW70_9PEZI</name>
<evidence type="ECO:0000256" key="1">
    <source>
        <dbReference type="ARBA" id="ARBA00006484"/>
    </source>
</evidence>
<dbReference type="Proteomes" id="UP000799767">
    <property type="component" value="Unassembled WGS sequence"/>
</dbReference>
<comment type="similarity">
    <text evidence="1">Belongs to the short-chain dehydrogenases/reductases (SDR) family.</text>
</comment>
<keyword evidence="2" id="KW-0521">NADP</keyword>
<gene>
    <name evidence="3" type="ORF">BDY17DRAFT_294794</name>
</gene>
<protein>
    <submittedName>
        <fullName evidence="3">Uncharacterized protein</fullName>
    </submittedName>
</protein>
<dbReference type="RefSeq" id="XP_033590586.1">
    <property type="nucleotide sequence ID" value="XM_033733199.1"/>
</dbReference>
<dbReference type="InterPro" id="IPR020904">
    <property type="entry name" value="Sc_DH/Rdtase_CS"/>
</dbReference>
<dbReference type="Gene3D" id="3.40.50.720">
    <property type="entry name" value="NAD(P)-binding Rossmann-like Domain"/>
    <property type="match status" value="1"/>
</dbReference>
<accession>A0A6A6PW70</accession>
<sequence>MDVPGFALITGAGSGMGRECAKTFARDGAAGVALLDINAAALEATKAEVEPLSMRKDFKILTHILDVSDEVQVNHVVQDTAQQFGRLDYVVNCAGIGHKHIGGAAFAETQDWQRVLDINLNGTFFVLRAATRIMLKQSPIKSTIDGRDLQRGSIVNFASVAGLTGIPMSTAYCASKHAVIGLTRTASEDYARQGIKINAVCPGYMRTPFTMGNPEIAKSLEERINFMTPLGRLGEPGEVADAVVYLSGGRSSYVVGSAMIVDGGYTER</sequence>
<dbReference type="GO" id="GO:0016616">
    <property type="term" value="F:oxidoreductase activity, acting on the CH-OH group of donors, NAD or NADP as acceptor"/>
    <property type="evidence" value="ECO:0007669"/>
    <property type="project" value="TreeGrafter"/>
</dbReference>
<dbReference type="SUPFAM" id="SSF51735">
    <property type="entry name" value="NAD(P)-binding Rossmann-fold domains"/>
    <property type="match status" value="1"/>
</dbReference>
<dbReference type="CDD" id="cd05233">
    <property type="entry name" value="SDR_c"/>
    <property type="match status" value="1"/>
</dbReference>
<dbReference type="PRINTS" id="PR00080">
    <property type="entry name" value="SDRFAMILY"/>
</dbReference>
<organism evidence="3 4">
    <name type="scientific">Neohortaea acidophila</name>
    <dbReference type="NCBI Taxonomy" id="245834"/>
    <lineage>
        <taxon>Eukaryota</taxon>
        <taxon>Fungi</taxon>
        <taxon>Dikarya</taxon>
        <taxon>Ascomycota</taxon>
        <taxon>Pezizomycotina</taxon>
        <taxon>Dothideomycetes</taxon>
        <taxon>Dothideomycetidae</taxon>
        <taxon>Mycosphaerellales</taxon>
        <taxon>Teratosphaeriaceae</taxon>
        <taxon>Neohortaea</taxon>
    </lineage>
</organism>
<evidence type="ECO:0000313" key="3">
    <source>
        <dbReference type="EMBL" id="KAF2484016.1"/>
    </source>
</evidence>
<dbReference type="GeneID" id="54474201"/>
<dbReference type="OrthoDB" id="5840532at2759"/>
<proteinExistence type="inferred from homology"/>
<evidence type="ECO:0000313" key="4">
    <source>
        <dbReference type="Proteomes" id="UP000799767"/>
    </source>
</evidence>
<dbReference type="AlphaFoldDB" id="A0A6A6PW70"/>